<evidence type="ECO:0000256" key="1">
    <source>
        <dbReference type="ARBA" id="ARBA00023125"/>
    </source>
</evidence>
<dbReference type="EMBL" id="JAOYEY010000051">
    <property type="protein sequence ID" value="MCV9888667.1"/>
    <property type="molecule type" value="Genomic_DNA"/>
</dbReference>
<gene>
    <name evidence="3" type="ORF">OIH86_23725</name>
</gene>
<dbReference type="SMART" id="SM00418">
    <property type="entry name" value="HTH_ARSR"/>
    <property type="match status" value="1"/>
</dbReference>
<keyword evidence="4" id="KW-1185">Reference proteome</keyword>
<name>A0ABT3DNP1_9BACI</name>
<comment type="caution">
    <text evidence="3">The sequence shown here is derived from an EMBL/GenBank/DDBJ whole genome shotgun (WGS) entry which is preliminary data.</text>
</comment>
<evidence type="ECO:0000313" key="4">
    <source>
        <dbReference type="Proteomes" id="UP001526147"/>
    </source>
</evidence>
<accession>A0ABT3DNP1</accession>
<dbReference type="Proteomes" id="UP001526147">
    <property type="component" value="Unassembled WGS sequence"/>
</dbReference>
<feature type="domain" description="HTH arsR-type" evidence="2">
    <location>
        <begin position="13"/>
        <end position="90"/>
    </location>
</feature>
<organism evidence="3 4">
    <name type="scientific">Metabacillus halosaccharovorans</name>
    <dbReference type="NCBI Taxonomy" id="930124"/>
    <lineage>
        <taxon>Bacteria</taxon>
        <taxon>Bacillati</taxon>
        <taxon>Bacillota</taxon>
        <taxon>Bacilli</taxon>
        <taxon>Bacillales</taxon>
        <taxon>Bacillaceae</taxon>
        <taxon>Metabacillus</taxon>
    </lineage>
</organism>
<dbReference type="InterPro" id="IPR001845">
    <property type="entry name" value="HTH_ArsR_DNA-bd_dom"/>
</dbReference>
<keyword evidence="1" id="KW-0238">DNA-binding</keyword>
<sequence>MRTLQLTLHEAIEICKTLGHEQRMQIIKILADGPKNVNELSDRLGIPFSTAAVNVKKLEEAGLISTEMVPGRGSQKINTKLYDRIIINLEEPKQVNEDSVTFEMPIGEYVNCEVDPSCGLLGDQEIIHILDDPRSFYEPERKKAQLIWFRSGFVEYHFPNRIPYGVNIEELYFSVEICSEAPYHKADWPSDITCWVNDKELGYWTSPGDFGGERGFLTPSWWETHNTQYGLLKKWKVNHEGSFIDGVKISNTTIEDLELLEKPYISLRLGVKKDSVNMGGINLFGSQFGNYEQDLIMKIKYSLPLVNE</sequence>
<dbReference type="Pfam" id="PF12840">
    <property type="entry name" value="HTH_20"/>
    <property type="match status" value="1"/>
</dbReference>
<dbReference type="InterPro" id="IPR036388">
    <property type="entry name" value="WH-like_DNA-bd_sf"/>
</dbReference>
<dbReference type="CDD" id="cd00090">
    <property type="entry name" value="HTH_ARSR"/>
    <property type="match status" value="1"/>
</dbReference>
<dbReference type="SUPFAM" id="SSF46785">
    <property type="entry name" value="Winged helix' DNA-binding domain"/>
    <property type="match status" value="1"/>
</dbReference>
<reference evidence="3 4" key="1">
    <citation type="submission" date="2022-10" db="EMBL/GenBank/DDBJ databases">
        <title>Draft genome assembly of moderately radiation resistant bacterium Metabacillus halosaccharovorans.</title>
        <authorList>
            <person name="Pal S."/>
            <person name="Gopinathan A."/>
        </authorList>
    </citation>
    <scope>NUCLEOTIDE SEQUENCE [LARGE SCALE GENOMIC DNA]</scope>
    <source>
        <strain evidence="3 4">VITHBRA001</strain>
    </source>
</reference>
<dbReference type="InterPro" id="IPR011991">
    <property type="entry name" value="ArsR-like_HTH"/>
</dbReference>
<evidence type="ECO:0000313" key="3">
    <source>
        <dbReference type="EMBL" id="MCV9888667.1"/>
    </source>
</evidence>
<dbReference type="Gene3D" id="1.10.10.10">
    <property type="entry name" value="Winged helix-like DNA-binding domain superfamily/Winged helix DNA-binding domain"/>
    <property type="match status" value="1"/>
</dbReference>
<protein>
    <submittedName>
        <fullName evidence="3">Helix-turn-helix domain-containing protein</fullName>
    </submittedName>
</protein>
<proteinExistence type="predicted"/>
<dbReference type="InterPro" id="IPR036390">
    <property type="entry name" value="WH_DNA-bd_sf"/>
</dbReference>
<evidence type="ECO:0000259" key="2">
    <source>
        <dbReference type="SMART" id="SM00418"/>
    </source>
</evidence>
<dbReference type="RefSeq" id="WP_264144713.1">
    <property type="nucleotide sequence ID" value="NZ_JAOYEY010000051.1"/>
</dbReference>